<dbReference type="Proteomes" id="UP000005666">
    <property type="component" value="Chromosome 11"/>
</dbReference>
<gene>
    <name evidence="2" type="primary">TPHA0K02360</name>
    <name evidence="2" type="ordered locus">TPHA_0K02360</name>
</gene>
<feature type="region of interest" description="Disordered" evidence="1">
    <location>
        <begin position="1"/>
        <end position="27"/>
    </location>
</feature>
<dbReference type="AlphaFoldDB" id="G8BZN8"/>
<dbReference type="KEGG" id="tpf:TPHA_0K02360"/>
<evidence type="ECO:0000256" key="1">
    <source>
        <dbReference type="SAM" id="MobiDB-lite"/>
    </source>
</evidence>
<proteinExistence type="predicted"/>
<dbReference type="EMBL" id="HE612866">
    <property type="protein sequence ID" value="CCE65366.1"/>
    <property type="molecule type" value="Genomic_DNA"/>
</dbReference>
<sequence>MQNKRILSENSASGSIGSSTGRSLNHSQHLSTVNPWAEEDAVGIDLTDITYDASRETEGPSSHNENGVAEAIPDATSNEQFTIAENYEEFLDRQIILLKTKVANTDTENTSSSPSGWQRKKIERKQKPFVLKFYYFETRMLSISGLKNWNEPLRIEKLKIWESNGKAVAFAPHLSRKIKYGNDPLFQIICQDSNNDNFAKLITILFAFVHTINRHIESLEDRLFNLRNANSGKWLIFLRTFQNFIILQNNISNLNKVIEENFLIWAKILQLENFKIERHHLNSSWYTQINNRLEYQKRRVDTLNKNLETLRKKFKSNSLYIPFFGIKHYPSSVGLLTTFITMLSVYS</sequence>
<keyword evidence="3" id="KW-1185">Reference proteome</keyword>
<accession>G8BZN8</accession>
<dbReference type="HOGENOM" id="CLU_799687_0_0_1"/>
<feature type="region of interest" description="Disordered" evidence="1">
    <location>
        <begin position="54"/>
        <end position="75"/>
    </location>
</feature>
<dbReference type="RefSeq" id="XP_003687800.1">
    <property type="nucleotide sequence ID" value="XM_003687752.1"/>
</dbReference>
<reference evidence="2 3" key="1">
    <citation type="journal article" date="2011" name="Proc. Natl. Acad. Sci. U.S.A.">
        <title>Evolutionary erosion of yeast sex chromosomes by mating-type switching accidents.</title>
        <authorList>
            <person name="Gordon J.L."/>
            <person name="Armisen D."/>
            <person name="Proux-Wera E."/>
            <person name="Oheigeartaigh S.S."/>
            <person name="Byrne K.P."/>
            <person name="Wolfe K.H."/>
        </authorList>
    </citation>
    <scope>NUCLEOTIDE SEQUENCE [LARGE SCALE GENOMIC DNA]</scope>
    <source>
        <strain evidence="3">ATCC 24235 / CBS 4417 / NBRC 1672 / NRRL Y-8282 / UCD 70-5</strain>
    </source>
</reference>
<feature type="compositionally biased region" description="Low complexity" evidence="1">
    <location>
        <begin position="8"/>
        <end position="23"/>
    </location>
</feature>
<protein>
    <submittedName>
        <fullName evidence="2">Uncharacterized protein</fullName>
    </submittedName>
</protein>
<organism evidence="2 3">
    <name type="scientific">Tetrapisispora phaffii (strain ATCC 24235 / CBS 4417 / NBRC 1672 / NRRL Y-8282 / UCD 70-5)</name>
    <name type="common">Yeast</name>
    <name type="synonym">Fabospora phaffii</name>
    <dbReference type="NCBI Taxonomy" id="1071381"/>
    <lineage>
        <taxon>Eukaryota</taxon>
        <taxon>Fungi</taxon>
        <taxon>Dikarya</taxon>
        <taxon>Ascomycota</taxon>
        <taxon>Saccharomycotina</taxon>
        <taxon>Saccharomycetes</taxon>
        <taxon>Saccharomycetales</taxon>
        <taxon>Saccharomycetaceae</taxon>
        <taxon>Tetrapisispora</taxon>
    </lineage>
</organism>
<evidence type="ECO:0000313" key="2">
    <source>
        <dbReference type="EMBL" id="CCE65366.1"/>
    </source>
</evidence>
<dbReference type="GeneID" id="11531574"/>
<evidence type="ECO:0000313" key="3">
    <source>
        <dbReference type="Proteomes" id="UP000005666"/>
    </source>
</evidence>
<name>G8BZN8_TETPH</name>